<dbReference type="Pfam" id="PF03704">
    <property type="entry name" value="BTAD"/>
    <property type="match status" value="1"/>
</dbReference>
<evidence type="ECO:0000256" key="1">
    <source>
        <dbReference type="ARBA" id="ARBA00023012"/>
    </source>
</evidence>
<keyword evidence="2" id="KW-0805">Transcription regulation</keyword>
<organism evidence="5 6">
    <name type="scientific">Streptomyces monashensis</name>
    <dbReference type="NCBI Taxonomy" id="1678012"/>
    <lineage>
        <taxon>Bacteria</taxon>
        <taxon>Bacillati</taxon>
        <taxon>Actinomycetota</taxon>
        <taxon>Actinomycetes</taxon>
        <taxon>Kitasatosporales</taxon>
        <taxon>Streptomycetaceae</taxon>
        <taxon>Streptomyces</taxon>
    </lineage>
</organism>
<dbReference type="InterPro" id="IPR005158">
    <property type="entry name" value="BTAD"/>
</dbReference>
<dbReference type="EMBL" id="MLYO01000059">
    <property type="protein sequence ID" value="OIJ97027.1"/>
    <property type="molecule type" value="Genomic_DNA"/>
</dbReference>
<keyword evidence="3" id="KW-0804">Transcription</keyword>
<dbReference type="InterPro" id="IPR011990">
    <property type="entry name" value="TPR-like_helical_dom_sf"/>
</dbReference>
<evidence type="ECO:0000313" key="6">
    <source>
        <dbReference type="Proteomes" id="UP000179642"/>
    </source>
</evidence>
<protein>
    <recommendedName>
        <fullName evidence="4">Bacterial transcriptional activator domain-containing protein</fullName>
    </recommendedName>
</protein>
<sequence>MASELLVTRPGGYMFNDAAAQLDYRRYKELSTTGQSVLRSGGTAEGISLLSRSLGIWRGAAFVDVMTGPALGSLRHQLEESRLGTVEALSDVRIGTGRHDEAIFDLAPAVSNNPLHEGLHYQYMRALAVTGRRAKALEVFNLLRLNLVSELGIEPGAPIQQLQYQILNSSDIGHMAAYSPSTGGMAPVV</sequence>
<evidence type="ECO:0000313" key="5">
    <source>
        <dbReference type="EMBL" id="OIJ97027.1"/>
    </source>
</evidence>
<evidence type="ECO:0000256" key="3">
    <source>
        <dbReference type="ARBA" id="ARBA00023163"/>
    </source>
</evidence>
<reference evidence="5 6" key="1">
    <citation type="submission" date="2016-10" db="EMBL/GenBank/DDBJ databases">
        <title>Genome sequence of Streptomyces sp. MUSC 1.</title>
        <authorList>
            <person name="Lee L.-H."/>
            <person name="Ser H.-L."/>
            <person name="Law J.W.-F."/>
        </authorList>
    </citation>
    <scope>NUCLEOTIDE SEQUENCE [LARGE SCALE GENOMIC DNA]</scope>
    <source>
        <strain evidence="5 6">MUSC 1</strain>
    </source>
</reference>
<name>A0A1S2PT91_9ACTN</name>
<evidence type="ECO:0000259" key="4">
    <source>
        <dbReference type="SMART" id="SM01043"/>
    </source>
</evidence>
<dbReference type="InterPro" id="IPR051677">
    <property type="entry name" value="AfsR-DnrI-RedD_regulator"/>
</dbReference>
<keyword evidence="6" id="KW-1185">Reference proteome</keyword>
<dbReference type="GO" id="GO:0000160">
    <property type="term" value="P:phosphorelay signal transduction system"/>
    <property type="evidence" value="ECO:0007669"/>
    <property type="project" value="UniProtKB-KW"/>
</dbReference>
<feature type="domain" description="Bacterial transcriptional activator" evidence="4">
    <location>
        <begin position="22"/>
        <end position="167"/>
    </location>
</feature>
<dbReference type="GO" id="GO:0003677">
    <property type="term" value="F:DNA binding"/>
    <property type="evidence" value="ECO:0007669"/>
    <property type="project" value="TreeGrafter"/>
</dbReference>
<dbReference type="Gene3D" id="1.25.40.10">
    <property type="entry name" value="Tetratricopeptide repeat domain"/>
    <property type="match status" value="1"/>
</dbReference>
<evidence type="ECO:0000256" key="2">
    <source>
        <dbReference type="ARBA" id="ARBA00023015"/>
    </source>
</evidence>
<dbReference type="CDD" id="cd15831">
    <property type="entry name" value="BTAD"/>
    <property type="match status" value="1"/>
</dbReference>
<dbReference type="Proteomes" id="UP000179642">
    <property type="component" value="Unassembled WGS sequence"/>
</dbReference>
<proteinExistence type="predicted"/>
<keyword evidence="1" id="KW-0902">Two-component regulatory system</keyword>
<dbReference type="PANTHER" id="PTHR35807">
    <property type="entry name" value="TRANSCRIPTIONAL REGULATOR REDD-RELATED"/>
    <property type="match status" value="1"/>
</dbReference>
<accession>A0A1S2PT91</accession>
<dbReference type="SMART" id="SM01043">
    <property type="entry name" value="BTAD"/>
    <property type="match status" value="1"/>
</dbReference>
<dbReference type="AlphaFoldDB" id="A0A1S2PT91"/>
<comment type="caution">
    <text evidence="5">The sequence shown here is derived from an EMBL/GenBank/DDBJ whole genome shotgun (WGS) entry which is preliminary data.</text>
</comment>
<dbReference type="PANTHER" id="PTHR35807:SF1">
    <property type="entry name" value="TRANSCRIPTIONAL REGULATOR REDD"/>
    <property type="match status" value="1"/>
</dbReference>
<dbReference type="SUPFAM" id="SSF48452">
    <property type="entry name" value="TPR-like"/>
    <property type="match status" value="1"/>
</dbReference>
<dbReference type="GO" id="GO:0006355">
    <property type="term" value="P:regulation of DNA-templated transcription"/>
    <property type="evidence" value="ECO:0007669"/>
    <property type="project" value="TreeGrafter"/>
</dbReference>
<gene>
    <name evidence="5" type="ORF">BIV23_31525</name>
</gene>